<sequence length="465" mass="52987">MREFLRESSLAHRTRGSSRQLYRRYASEFEARKPHPRGHGAEPAFTVRRSLHSWTSLLALGDGGKGVDRLAPKTSRVYTGRDPDITDIETLVTRKGYPFERHRVVTEDGYIIEMHRIPWGRMGKPTGWPPKRQPVLLMSGLLGDSSNYVLDFPDQSLGFVLADKQYDVWIANVRGNTYGKGHINLKVRSKAFWNFSFHEHAVLDLPAQIDYVLRATERQDVPYVGVSQGTLVLFTMLSERPEYNRKASESTVKAFAGLAPFNKLSHMEIPALTMTPYAEKYMTSGHEAFLSEVLQRGAFYMPWASKFCALPTRAICSLVADRVGDLGSKYINETRLPVYLHFMPGGTSTKNIVHFAQLAASARPQKFDYGPRRNMLIYRQRVPAEYRLGNVRTDVGIFWSRGDHVITPPNVQELIRELGPRVTMDHFIDDPYYTHAHFLVALNNAEVLFERLLAFLERYTATDNG</sequence>
<proteinExistence type="predicted"/>
<organism evidence="1 2">
    <name type="scientific">Dermacentor silvarum</name>
    <name type="common">Tick</name>
    <dbReference type="NCBI Taxonomy" id="543639"/>
    <lineage>
        <taxon>Eukaryota</taxon>
        <taxon>Metazoa</taxon>
        <taxon>Ecdysozoa</taxon>
        <taxon>Arthropoda</taxon>
        <taxon>Chelicerata</taxon>
        <taxon>Arachnida</taxon>
        <taxon>Acari</taxon>
        <taxon>Parasitiformes</taxon>
        <taxon>Ixodida</taxon>
        <taxon>Ixodoidea</taxon>
        <taxon>Ixodidae</taxon>
        <taxon>Rhipicephalinae</taxon>
        <taxon>Dermacentor</taxon>
    </lineage>
</organism>
<dbReference type="Proteomes" id="UP000821865">
    <property type="component" value="Chromosome 9"/>
</dbReference>
<dbReference type="EMBL" id="CM023478">
    <property type="protein sequence ID" value="KAH7934366.1"/>
    <property type="molecule type" value="Genomic_DNA"/>
</dbReference>
<gene>
    <name evidence="1" type="ORF">HPB49_025193</name>
</gene>
<protein>
    <submittedName>
        <fullName evidence="1">Uncharacterized protein</fullName>
    </submittedName>
</protein>
<evidence type="ECO:0000313" key="1">
    <source>
        <dbReference type="EMBL" id="KAH7934366.1"/>
    </source>
</evidence>
<name>A0ACB8C6C0_DERSI</name>
<comment type="caution">
    <text evidence="1">The sequence shown here is derived from an EMBL/GenBank/DDBJ whole genome shotgun (WGS) entry which is preliminary data.</text>
</comment>
<accession>A0ACB8C6C0</accession>
<keyword evidence="2" id="KW-1185">Reference proteome</keyword>
<evidence type="ECO:0000313" key="2">
    <source>
        <dbReference type="Proteomes" id="UP000821865"/>
    </source>
</evidence>
<reference evidence="1" key="1">
    <citation type="submission" date="2020-05" db="EMBL/GenBank/DDBJ databases">
        <title>Large-scale comparative analyses of tick genomes elucidate their genetic diversity and vector capacities.</title>
        <authorList>
            <person name="Jia N."/>
            <person name="Wang J."/>
            <person name="Shi W."/>
            <person name="Du L."/>
            <person name="Sun Y."/>
            <person name="Zhan W."/>
            <person name="Jiang J."/>
            <person name="Wang Q."/>
            <person name="Zhang B."/>
            <person name="Ji P."/>
            <person name="Sakyi L.B."/>
            <person name="Cui X."/>
            <person name="Yuan T."/>
            <person name="Jiang B."/>
            <person name="Yang W."/>
            <person name="Lam T.T.-Y."/>
            <person name="Chang Q."/>
            <person name="Ding S."/>
            <person name="Wang X."/>
            <person name="Zhu J."/>
            <person name="Ruan X."/>
            <person name="Zhao L."/>
            <person name="Wei J."/>
            <person name="Que T."/>
            <person name="Du C."/>
            <person name="Cheng J."/>
            <person name="Dai P."/>
            <person name="Han X."/>
            <person name="Huang E."/>
            <person name="Gao Y."/>
            <person name="Liu J."/>
            <person name="Shao H."/>
            <person name="Ye R."/>
            <person name="Li L."/>
            <person name="Wei W."/>
            <person name="Wang X."/>
            <person name="Wang C."/>
            <person name="Yang T."/>
            <person name="Huo Q."/>
            <person name="Li W."/>
            <person name="Guo W."/>
            <person name="Chen H."/>
            <person name="Zhou L."/>
            <person name="Ni X."/>
            <person name="Tian J."/>
            <person name="Zhou Y."/>
            <person name="Sheng Y."/>
            <person name="Liu T."/>
            <person name="Pan Y."/>
            <person name="Xia L."/>
            <person name="Li J."/>
            <person name="Zhao F."/>
            <person name="Cao W."/>
        </authorList>
    </citation>
    <scope>NUCLEOTIDE SEQUENCE</scope>
    <source>
        <strain evidence="1">Dsil-2018</strain>
    </source>
</reference>